<keyword evidence="2" id="KW-1185">Reference proteome</keyword>
<dbReference type="Pfam" id="PF26622">
    <property type="entry name" value="DUF8199"/>
    <property type="match status" value="1"/>
</dbReference>
<comment type="caution">
    <text evidence="1">The sequence shown here is derived from an EMBL/GenBank/DDBJ whole genome shotgun (WGS) entry which is preliminary data.</text>
</comment>
<gene>
    <name evidence="1" type="ORF">FRY97_14780</name>
</gene>
<dbReference type="OrthoDB" id="1493875at2"/>
<sequence>MLAKLLHISLAILVFLSTSGLVLSKHYCGGVLKNVALFGEAASCHENNAMEACPLHSSMKMSEDDTSEDSSSCCDTKSELLKADTEKAEITVDFSLTDYPVLLAVLLVLSGVSPVESDSKTTHYLSYKPPLLVCDLPVRFQTFLC</sequence>
<dbReference type="EMBL" id="VOOR01000032">
    <property type="protein sequence ID" value="TXB62309.1"/>
    <property type="molecule type" value="Genomic_DNA"/>
</dbReference>
<dbReference type="RefSeq" id="WP_147168330.1">
    <property type="nucleotide sequence ID" value="NZ_VOOR01000032.1"/>
</dbReference>
<protein>
    <submittedName>
        <fullName evidence="1">Uncharacterized protein</fullName>
    </submittedName>
</protein>
<proteinExistence type="predicted"/>
<name>A0A5C6RKA4_9BACT</name>
<dbReference type="InterPro" id="IPR058512">
    <property type="entry name" value="DUF8199"/>
</dbReference>
<reference evidence="1 2" key="1">
    <citation type="submission" date="2019-08" db="EMBL/GenBank/DDBJ databases">
        <title>Genome of Phaeodactylibacter luteus.</title>
        <authorList>
            <person name="Bowman J.P."/>
        </authorList>
    </citation>
    <scope>NUCLEOTIDE SEQUENCE [LARGE SCALE GENOMIC DNA]</scope>
    <source>
        <strain evidence="1 2">KCTC 42180</strain>
    </source>
</reference>
<evidence type="ECO:0000313" key="1">
    <source>
        <dbReference type="EMBL" id="TXB62309.1"/>
    </source>
</evidence>
<accession>A0A5C6RKA4</accession>
<dbReference type="NCBIfam" id="NF047658">
    <property type="entry name" value="HYC_CC_PP"/>
    <property type="match status" value="1"/>
</dbReference>
<evidence type="ECO:0000313" key="2">
    <source>
        <dbReference type="Proteomes" id="UP000321580"/>
    </source>
</evidence>
<dbReference type="Proteomes" id="UP000321580">
    <property type="component" value="Unassembled WGS sequence"/>
</dbReference>
<dbReference type="AlphaFoldDB" id="A0A5C6RKA4"/>
<organism evidence="1 2">
    <name type="scientific">Phaeodactylibacter luteus</name>
    <dbReference type="NCBI Taxonomy" id="1564516"/>
    <lineage>
        <taxon>Bacteria</taxon>
        <taxon>Pseudomonadati</taxon>
        <taxon>Bacteroidota</taxon>
        <taxon>Saprospiria</taxon>
        <taxon>Saprospirales</taxon>
        <taxon>Haliscomenobacteraceae</taxon>
        <taxon>Phaeodactylibacter</taxon>
    </lineage>
</organism>
<dbReference type="InterPro" id="IPR058060">
    <property type="entry name" value="HYC_CC_PP"/>
</dbReference>